<feature type="transmembrane region" description="Helical" evidence="1">
    <location>
        <begin position="12"/>
        <end position="32"/>
    </location>
</feature>
<proteinExistence type="predicted"/>
<dbReference type="PIRSF" id="PIRSF026509">
    <property type="entry name" value="UCP026509"/>
    <property type="match status" value="1"/>
</dbReference>
<feature type="transmembrane region" description="Helical" evidence="1">
    <location>
        <begin position="62"/>
        <end position="81"/>
    </location>
</feature>
<reference evidence="2 3" key="1">
    <citation type="submission" date="2016-10" db="EMBL/GenBank/DDBJ databases">
        <authorList>
            <person name="de Groot N.N."/>
        </authorList>
    </citation>
    <scope>NUCLEOTIDE SEQUENCE [LARGE SCALE GENOMIC DNA]</scope>
    <source>
        <strain evidence="2 3">DSM 21019</strain>
    </source>
</reference>
<dbReference type="OrthoDB" id="1495950at2"/>
<dbReference type="STRING" id="400055.SAMN04490243_0168"/>
<evidence type="ECO:0000256" key="1">
    <source>
        <dbReference type="SAM" id="Phobius"/>
    </source>
</evidence>
<name>A0A1I6FN32_9FLAO</name>
<keyword evidence="1" id="KW-0812">Transmembrane</keyword>
<evidence type="ECO:0000313" key="2">
    <source>
        <dbReference type="EMBL" id="SFR31341.1"/>
    </source>
</evidence>
<gene>
    <name evidence="2" type="ORF">SAMN04490243_0168</name>
</gene>
<organism evidence="2 3">
    <name type="scientific">Robiginitalea myxolifaciens</name>
    <dbReference type="NCBI Taxonomy" id="400055"/>
    <lineage>
        <taxon>Bacteria</taxon>
        <taxon>Pseudomonadati</taxon>
        <taxon>Bacteroidota</taxon>
        <taxon>Flavobacteriia</taxon>
        <taxon>Flavobacteriales</taxon>
        <taxon>Flavobacteriaceae</taxon>
        <taxon>Robiginitalea</taxon>
    </lineage>
</organism>
<dbReference type="Pfam" id="PF03350">
    <property type="entry name" value="UPF0114"/>
    <property type="match status" value="1"/>
</dbReference>
<dbReference type="Proteomes" id="UP000199534">
    <property type="component" value="Unassembled WGS sequence"/>
</dbReference>
<keyword evidence="3" id="KW-1185">Reference proteome</keyword>
<sequence length="149" mass="16197">MNRILGWGLRAVSLVAVLAIIVLALGVEIYAFKQIYATIQEIILGHKGEDTIVKDSLKSLDLVLLGVILTSVATGLFELYIGKIPNLPSWLVIDDLDGLKSMLIKMIIFIMAVSFTGRIVTYAGGMDILYQGVGLAAVILALTFFLQKN</sequence>
<feature type="transmembrane region" description="Helical" evidence="1">
    <location>
        <begin position="102"/>
        <end position="122"/>
    </location>
</feature>
<feature type="transmembrane region" description="Helical" evidence="1">
    <location>
        <begin position="128"/>
        <end position="146"/>
    </location>
</feature>
<keyword evidence="1" id="KW-0472">Membrane</keyword>
<keyword evidence="1" id="KW-1133">Transmembrane helix</keyword>
<dbReference type="AlphaFoldDB" id="A0A1I6FN32"/>
<accession>A0A1I6FN32</accession>
<dbReference type="EMBL" id="FOYQ01000001">
    <property type="protein sequence ID" value="SFR31341.1"/>
    <property type="molecule type" value="Genomic_DNA"/>
</dbReference>
<evidence type="ECO:0000313" key="3">
    <source>
        <dbReference type="Proteomes" id="UP000199534"/>
    </source>
</evidence>
<protein>
    <submittedName>
        <fullName evidence="2">Uncharacterized membrane protein YqhA</fullName>
    </submittedName>
</protein>
<dbReference type="InterPro" id="IPR005134">
    <property type="entry name" value="UPF0114"/>
</dbReference>
<dbReference type="RefSeq" id="WP_092979922.1">
    <property type="nucleotide sequence ID" value="NZ_FOYQ01000001.1"/>
</dbReference>